<keyword evidence="2" id="KW-0904">Protein phosphatase</keyword>
<keyword evidence="2" id="KW-0460">Magnesium</keyword>
<dbReference type="Proteomes" id="UP001055712">
    <property type="component" value="Unassembled WGS sequence"/>
</dbReference>
<dbReference type="InterPro" id="IPR001932">
    <property type="entry name" value="PPM-type_phosphatase-like_dom"/>
</dbReference>
<dbReference type="InterPro" id="IPR036392">
    <property type="entry name" value="PLAT/LH2_dom_sf"/>
</dbReference>
<dbReference type="PROSITE" id="PS51746">
    <property type="entry name" value="PPM_2"/>
    <property type="match status" value="1"/>
</dbReference>
<comment type="cofactor">
    <cofactor evidence="2">
        <name>Mn(2+)</name>
        <dbReference type="ChEBI" id="CHEBI:29035"/>
    </cofactor>
</comment>
<dbReference type="PANTHER" id="PTHR12320:SF1">
    <property type="entry name" value="PROTEIN PHOSPHATASE PTC7 HOMOLOG"/>
    <property type="match status" value="1"/>
</dbReference>
<dbReference type="PANTHER" id="PTHR12320">
    <property type="entry name" value="PROTEIN PHOSPHATASE 2C"/>
    <property type="match status" value="1"/>
</dbReference>
<dbReference type="InterPro" id="IPR036457">
    <property type="entry name" value="PPM-type-like_dom_sf"/>
</dbReference>
<reference evidence="5" key="2">
    <citation type="submission" date="2020-11" db="EMBL/GenBank/DDBJ databases">
        <authorList>
            <person name="Cecchin M."/>
            <person name="Marcolungo L."/>
            <person name="Rossato M."/>
            <person name="Girolomoni L."/>
            <person name="Cosentino E."/>
            <person name="Cuine S."/>
            <person name="Li-Beisson Y."/>
            <person name="Delledonne M."/>
            <person name="Ballottari M."/>
        </authorList>
    </citation>
    <scope>NUCLEOTIDE SEQUENCE</scope>
    <source>
        <strain evidence="5">211/11P</strain>
        <tissue evidence="5">Whole cell</tissue>
    </source>
</reference>
<dbReference type="InterPro" id="IPR001024">
    <property type="entry name" value="PLAT/LH2_dom"/>
</dbReference>
<dbReference type="SMART" id="SM00332">
    <property type="entry name" value="PP2Cc"/>
    <property type="match status" value="1"/>
</dbReference>
<dbReference type="EMBL" id="SIDB01000010">
    <property type="protein sequence ID" value="KAI3426850.1"/>
    <property type="molecule type" value="Genomic_DNA"/>
</dbReference>
<dbReference type="AlphaFoldDB" id="A0A9D4TIV2"/>
<gene>
    <name evidence="5" type="ORF">D9Q98_006796</name>
</gene>
<reference evidence="5" key="1">
    <citation type="journal article" date="2019" name="Plant J.">
        <title>Chlorella vulgaris genome assembly and annotation reveals the molecular basis for metabolic acclimation to high light conditions.</title>
        <authorList>
            <person name="Cecchin M."/>
            <person name="Marcolungo L."/>
            <person name="Rossato M."/>
            <person name="Girolomoni L."/>
            <person name="Cosentino E."/>
            <person name="Cuine S."/>
            <person name="Li-Beisson Y."/>
            <person name="Delledonne M."/>
            <person name="Ballottari M."/>
        </authorList>
    </citation>
    <scope>NUCLEOTIDE SEQUENCE</scope>
    <source>
        <strain evidence="5">211/11P</strain>
    </source>
</reference>
<dbReference type="InterPro" id="IPR039123">
    <property type="entry name" value="PPTC7"/>
</dbReference>
<accession>A0A9D4TIV2</accession>
<evidence type="ECO:0000256" key="1">
    <source>
        <dbReference type="PROSITE-ProRule" id="PRU00152"/>
    </source>
</evidence>
<evidence type="ECO:0000256" key="2">
    <source>
        <dbReference type="RuleBase" id="RU366020"/>
    </source>
</evidence>
<comment type="caution">
    <text evidence="5">The sequence shown here is derived from an EMBL/GenBank/DDBJ whole genome shotgun (WGS) entry which is preliminary data.</text>
</comment>
<comment type="catalytic activity">
    <reaction evidence="2">
        <text>O-phospho-L-seryl-[protein] + H2O = L-seryl-[protein] + phosphate</text>
        <dbReference type="Rhea" id="RHEA:20629"/>
        <dbReference type="Rhea" id="RHEA-COMP:9863"/>
        <dbReference type="Rhea" id="RHEA-COMP:11604"/>
        <dbReference type="ChEBI" id="CHEBI:15377"/>
        <dbReference type="ChEBI" id="CHEBI:29999"/>
        <dbReference type="ChEBI" id="CHEBI:43474"/>
        <dbReference type="ChEBI" id="CHEBI:83421"/>
        <dbReference type="EC" id="3.1.3.16"/>
    </reaction>
</comment>
<comment type="caution">
    <text evidence="1">Lacks conserved residue(s) required for the propagation of feature annotation.</text>
</comment>
<protein>
    <recommendedName>
        <fullName evidence="2">Protein phosphatase</fullName>
        <ecNumber evidence="2">3.1.3.16</ecNumber>
    </recommendedName>
</protein>
<evidence type="ECO:0000259" key="3">
    <source>
        <dbReference type="PROSITE" id="PS50095"/>
    </source>
</evidence>
<evidence type="ECO:0000259" key="4">
    <source>
        <dbReference type="PROSITE" id="PS51746"/>
    </source>
</evidence>
<dbReference type="OrthoDB" id="60843at2759"/>
<evidence type="ECO:0000313" key="6">
    <source>
        <dbReference type="Proteomes" id="UP001055712"/>
    </source>
</evidence>
<keyword evidence="2" id="KW-0479">Metal-binding</keyword>
<dbReference type="Gene3D" id="3.60.40.10">
    <property type="entry name" value="PPM-type phosphatase domain"/>
    <property type="match status" value="1"/>
</dbReference>
<keyword evidence="2" id="KW-0378">Hydrolase</keyword>
<comment type="catalytic activity">
    <reaction evidence="2">
        <text>O-phospho-L-threonyl-[protein] + H2O = L-threonyl-[protein] + phosphate</text>
        <dbReference type="Rhea" id="RHEA:47004"/>
        <dbReference type="Rhea" id="RHEA-COMP:11060"/>
        <dbReference type="Rhea" id="RHEA-COMP:11605"/>
        <dbReference type="ChEBI" id="CHEBI:15377"/>
        <dbReference type="ChEBI" id="CHEBI:30013"/>
        <dbReference type="ChEBI" id="CHEBI:43474"/>
        <dbReference type="ChEBI" id="CHEBI:61977"/>
        <dbReference type="EC" id="3.1.3.16"/>
    </reaction>
</comment>
<dbReference type="GO" id="GO:0046872">
    <property type="term" value="F:metal ion binding"/>
    <property type="evidence" value="ECO:0007669"/>
    <property type="project" value="UniProtKB-UniRule"/>
</dbReference>
<keyword evidence="2" id="KW-0464">Manganese</keyword>
<feature type="domain" description="PPM-type phosphatase" evidence="4">
    <location>
        <begin position="254"/>
        <end position="517"/>
    </location>
</feature>
<proteinExistence type="inferred from homology"/>
<evidence type="ECO:0000313" key="5">
    <source>
        <dbReference type="EMBL" id="KAI3426850.1"/>
    </source>
</evidence>
<dbReference type="PROSITE" id="PS50095">
    <property type="entry name" value="PLAT"/>
    <property type="match status" value="1"/>
</dbReference>
<dbReference type="Pfam" id="PF01477">
    <property type="entry name" value="PLAT"/>
    <property type="match status" value="1"/>
</dbReference>
<feature type="domain" description="PLAT" evidence="3">
    <location>
        <begin position="87"/>
        <end position="206"/>
    </location>
</feature>
<dbReference type="EC" id="3.1.3.16" evidence="2"/>
<dbReference type="Gene3D" id="2.60.60.20">
    <property type="entry name" value="PLAT/LH2 domain"/>
    <property type="match status" value="1"/>
</dbReference>
<name>A0A9D4TIV2_CHLVU</name>
<sequence length="518" mass="54775">MARVAGLRRALAACAHSVSALQQGFSNSLRPAAISSLVETAPSTSYAAPQTGWLRRQRASNASQLSDAAAAAAATEGSAAAAQPGTALYQIVVVTGDVRGAGSPAPAVVTLVGTEGESEQYLIGDSGEDRGFERATKKSYSLQTHYLGQLQRVHVQQLPSLSDGGGVGWFLDRIDVTGPEGRHWTFPCSAWLGRSNHPAGLDGDHERNLAPCASGVVGPPVVAHSMMEPNYRLLGAPLHVEAAATALPHPEKAAAGLKGVNRKGGGYGGEDAYFYCTNRNGITALGVADGVYMWRDKGIDAGMYSRRLMEFARHAVDLGTTDVLRVLQFAAKRLRLEGVLGSCTACVVLIDHLQGRLAAANLGDSGFLVIGRRRQERTAAAGSGGGSSRGSLEIKYRSPQQEHSFGYPYQLGHYPEADQPEDAMLTTMPLSPGDIVVLGSDGLWDNVSEEELLAEVEKDVVEGVKAPVISQRLAFLAFESSLDKGRETPYSMGASEAFDMVYSGGKSDDITVMCAVMH</sequence>
<dbReference type="SUPFAM" id="SSF49723">
    <property type="entry name" value="Lipase/lipooxygenase domain (PLAT/LH2 domain)"/>
    <property type="match status" value="1"/>
</dbReference>
<comment type="cofactor">
    <cofactor evidence="2">
        <name>Mg(2+)</name>
        <dbReference type="ChEBI" id="CHEBI:18420"/>
    </cofactor>
</comment>
<dbReference type="SUPFAM" id="SSF81606">
    <property type="entry name" value="PP2C-like"/>
    <property type="match status" value="1"/>
</dbReference>
<comment type="similarity">
    <text evidence="2">Belongs to the PP2C family.</text>
</comment>
<dbReference type="SMART" id="SM00331">
    <property type="entry name" value="PP2C_SIG"/>
    <property type="match status" value="1"/>
</dbReference>
<keyword evidence="6" id="KW-1185">Reference proteome</keyword>
<dbReference type="GO" id="GO:0004722">
    <property type="term" value="F:protein serine/threonine phosphatase activity"/>
    <property type="evidence" value="ECO:0007669"/>
    <property type="project" value="UniProtKB-EC"/>
</dbReference>
<organism evidence="5 6">
    <name type="scientific">Chlorella vulgaris</name>
    <name type="common">Green alga</name>
    <dbReference type="NCBI Taxonomy" id="3077"/>
    <lineage>
        <taxon>Eukaryota</taxon>
        <taxon>Viridiplantae</taxon>
        <taxon>Chlorophyta</taxon>
        <taxon>core chlorophytes</taxon>
        <taxon>Trebouxiophyceae</taxon>
        <taxon>Chlorellales</taxon>
        <taxon>Chlorellaceae</taxon>
        <taxon>Chlorella clade</taxon>
        <taxon>Chlorella</taxon>
    </lineage>
</organism>